<proteinExistence type="inferred from homology"/>
<dbReference type="PANTHER" id="PTHR21363:SF0">
    <property type="entry name" value="PREPHENATE DEHYDROGENASE [NADP(+)]"/>
    <property type="match status" value="1"/>
</dbReference>
<evidence type="ECO:0000256" key="1">
    <source>
        <dbReference type="ARBA" id="ARBA00007964"/>
    </source>
</evidence>
<dbReference type="Gene3D" id="3.30.70.260">
    <property type="match status" value="1"/>
</dbReference>
<keyword evidence="3" id="KW-0057">Aromatic amino acid biosynthesis</keyword>
<dbReference type="SUPFAM" id="SSF48179">
    <property type="entry name" value="6-phosphogluconate dehydrogenase C-terminal domain-like"/>
    <property type="match status" value="1"/>
</dbReference>
<dbReference type="RefSeq" id="WP_168629182.1">
    <property type="nucleotide sequence ID" value="NZ_BONL01000015.1"/>
</dbReference>
<dbReference type="AlphaFoldDB" id="A0A7X6KU75"/>
<feature type="domain" description="Prephenate/arogenate dehydrogenase" evidence="5">
    <location>
        <begin position="13"/>
        <end position="291"/>
    </location>
</feature>
<dbReference type="EMBL" id="JAAXOX010000002">
    <property type="protein sequence ID" value="NKY22069.1"/>
    <property type="molecule type" value="Genomic_DNA"/>
</dbReference>
<dbReference type="SUPFAM" id="SSF55021">
    <property type="entry name" value="ACT-like"/>
    <property type="match status" value="1"/>
</dbReference>
<dbReference type="InterPro" id="IPR046825">
    <property type="entry name" value="PDH_C"/>
</dbReference>
<comment type="pathway">
    <text evidence="4">Amino-acid biosynthesis.</text>
</comment>
<dbReference type="InterPro" id="IPR050812">
    <property type="entry name" value="Preph/Arog_dehydrog"/>
</dbReference>
<sequence>MTTGATTPAATRGPVRVVGTGLLGTSVGLGLRAHGVDVLLHDPSRTALALARDVGAGRPATDDDAEPALIVVASPPDVTADVVRAELAAHPGAVVTDVASVKGYVLRELRDSGADLSRYVGSHPMAGRERSGPASALPDLFLGRPWVIVDSGESDPAAVLAVRSLANDLGGVPVQLDADAHDAAVALVSHVPQVASSLVAARLRDAAPEALGLAGQGLRDVTRVAGSDPALWTSILAANASAVRDVLAALRDDLDGVVDALDEAARARGPEDVALGALARIATTIAEGNAGVALVPGKHGGAPRQWAVVTALVPDQPGELARLLTDVGEAGVNLEELQLEHAAGRPVGMASVSVDPARSAHLEAELTARGWRLVR</sequence>
<dbReference type="NCBIfam" id="NF005111">
    <property type="entry name" value="PRK06545.2-3"/>
    <property type="match status" value="1"/>
</dbReference>
<dbReference type="Pfam" id="PF02153">
    <property type="entry name" value="PDH_N"/>
    <property type="match status" value="1"/>
</dbReference>
<dbReference type="GO" id="GO:0008977">
    <property type="term" value="F:prephenate dehydrogenase (NAD+) activity"/>
    <property type="evidence" value="ECO:0007669"/>
    <property type="project" value="UniProtKB-EC"/>
</dbReference>
<name>A0A7X6KU75_9CELL</name>
<dbReference type="InterPro" id="IPR003099">
    <property type="entry name" value="Prephen_DH"/>
</dbReference>
<evidence type="ECO:0000259" key="5">
    <source>
        <dbReference type="PROSITE" id="PS51176"/>
    </source>
</evidence>
<dbReference type="InterPro" id="IPR045865">
    <property type="entry name" value="ACT-like_dom_sf"/>
</dbReference>
<dbReference type="InterPro" id="IPR008927">
    <property type="entry name" value="6-PGluconate_DH-like_C_sf"/>
</dbReference>
<dbReference type="PANTHER" id="PTHR21363">
    <property type="entry name" value="PREPHENATE DEHYDROGENASE"/>
    <property type="match status" value="1"/>
</dbReference>
<gene>
    <name evidence="6" type="ORF">HGA03_05250</name>
</gene>
<accession>A0A7X6KU75</accession>
<dbReference type="GO" id="GO:0004665">
    <property type="term" value="F:prephenate dehydrogenase (NADP+) activity"/>
    <property type="evidence" value="ECO:0007669"/>
    <property type="project" value="InterPro"/>
</dbReference>
<dbReference type="PROSITE" id="PS51176">
    <property type="entry name" value="PDH_ADH"/>
    <property type="match status" value="1"/>
</dbReference>
<organism evidence="6 7">
    <name type="scientific">Cellulomonas denverensis</name>
    <dbReference type="NCBI Taxonomy" id="264297"/>
    <lineage>
        <taxon>Bacteria</taxon>
        <taxon>Bacillati</taxon>
        <taxon>Actinomycetota</taxon>
        <taxon>Actinomycetes</taxon>
        <taxon>Micrococcales</taxon>
        <taxon>Cellulomonadaceae</taxon>
        <taxon>Cellulomonas</taxon>
    </lineage>
</organism>
<reference evidence="6 7" key="1">
    <citation type="submission" date="2020-04" db="EMBL/GenBank/DDBJ databases">
        <title>MicrobeNet Type strains.</title>
        <authorList>
            <person name="Nicholson A.C."/>
        </authorList>
    </citation>
    <scope>NUCLEOTIDE SEQUENCE [LARGE SCALE GENOMIC DNA]</scope>
    <source>
        <strain evidence="6 7">ATCC BAA-788</strain>
    </source>
</reference>
<evidence type="ECO:0000313" key="6">
    <source>
        <dbReference type="EMBL" id="NKY22069.1"/>
    </source>
</evidence>
<evidence type="ECO:0000256" key="2">
    <source>
        <dbReference type="ARBA" id="ARBA00023002"/>
    </source>
</evidence>
<dbReference type="NCBIfam" id="NF005112">
    <property type="entry name" value="PRK06545.2-4"/>
    <property type="match status" value="1"/>
</dbReference>
<dbReference type="Proteomes" id="UP000581206">
    <property type="component" value="Unassembled WGS sequence"/>
</dbReference>
<dbReference type="Pfam" id="PF20463">
    <property type="entry name" value="PDH_C"/>
    <property type="match status" value="1"/>
</dbReference>
<evidence type="ECO:0000256" key="4">
    <source>
        <dbReference type="ARBA" id="ARBA00029440"/>
    </source>
</evidence>
<dbReference type="Gene3D" id="1.10.3660.10">
    <property type="entry name" value="6-phosphogluconate dehydrogenase C-terminal like domain"/>
    <property type="match status" value="1"/>
</dbReference>
<comment type="caution">
    <text evidence="6">The sequence shown here is derived from an EMBL/GenBank/DDBJ whole genome shotgun (WGS) entry which is preliminary data.</text>
</comment>
<evidence type="ECO:0000256" key="3">
    <source>
        <dbReference type="ARBA" id="ARBA00023141"/>
    </source>
</evidence>
<comment type="similarity">
    <text evidence="1">Belongs to the prephenate/arogenate dehydrogenase family.</text>
</comment>
<evidence type="ECO:0000313" key="7">
    <source>
        <dbReference type="Proteomes" id="UP000581206"/>
    </source>
</evidence>
<keyword evidence="3" id="KW-0028">Amino-acid biosynthesis</keyword>
<dbReference type="InterPro" id="IPR036291">
    <property type="entry name" value="NAD(P)-bd_dom_sf"/>
</dbReference>
<dbReference type="GO" id="GO:0070403">
    <property type="term" value="F:NAD+ binding"/>
    <property type="evidence" value="ECO:0007669"/>
    <property type="project" value="InterPro"/>
</dbReference>
<keyword evidence="7" id="KW-1185">Reference proteome</keyword>
<dbReference type="Gene3D" id="3.40.50.720">
    <property type="entry name" value="NAD(P)-binding Rossmann-like Domain"/>
    <property type="match status" value="1"/>
</dbReference>
<dbReference type="InterPro" id="IPR046826">
    <property type="entry name" value="PDH_N"/>
</dbReference>
<protein>
    <submittedName>
        <fullName evidence="6">Prephenate dehydrogenase</fullName>
        <ecNumber evidence="6">1.3.1.12</ecNumber>
    </submittedName>
</protein>
<dbReference type="GO" id="GO:0006571">
    <property type="term" value="P:tyrosine biosynthetic process"/>
    <property type="evidence" value="ECO:0007669"/>
    <property type="project" value="InterPro"/>
</dbReference>
<keyword evidence="2 6" id="KW-0560">Oxidoreductase</keyword>
<dbReference type="SUPFAM" id="SSF51735">
    <property type="entry name" value="NAD(P)-binding Rossmann-fold domains"/>
    <property type="match status" value="1"/>
</dbReference>
<dbReference type="EC" id="1.3.1.12" evidence="6"/>